<accession>A0A6A5XTB9</accession>
<protein>
    <submittedName>
        <fullName evidence="1">Uncharacterized protein</fullName>
    </submittedName>
</protein>
<dbReference type="Proteomes" id="UP000799778">
    <property type="component" value="Unassembled WGS sequence"/>
</dbReference>
<dbReference type="GeneID" id="54279150"/>
<reference evidence="1" key="1">
    <citation type="journal article" date="2020" name="Stud. Mycol.">
        <title>101 Dothideomycetes genomes: a test case for predicting lifestyles and emergence of pathogens.</title>
        <authorList>
            <person name="Haridas S."/>
            <person name="Albert R."/>
            <person name="Binder M."/>
            <person name="Bloem J."/>
            <person name="Labutti K."/>
            <person name="Salamov A."/>
            <person name="Andreopoulos B."/>
            <person name="Baker S."/>
            <person name="Barry K."/>
            <person name="Bills G."/>
            <person name="Bluhm B."/>
            <person name="Cannon C."/>
            <person name="Castanera R."/>
            <person name="Culley D."/>
            <person name="Daum C."/>
            <person name="Ezra D."/>
            <person name="Gonzalez J."/>
            <person name="Henrissat B."/>
            <person name="Kuo A."/>
            <person name="Liang C."/>
            <person name="Lipzen A."/>
            <person name="Lutzoni F."/>
            <person name="Magnuson J."/>
            <person name="Mondo S."/>
            <person name="Nolan M."/>
            <person name="Ohm R."/>
            <person name="Pangilinan J."/>
            <person name="Park H.-J."/>
            <person name="Ramirez L."/>
            <person name="Alfaro M."/>
            <person name="Sun H."/>
            <person name="Tritt A."/>
            <person name="Yoshinaga Y."/>
            <person name="Zwiers L.-H."/>
            <person name="Turgeon B."/>
            <person name="Goodwin S."/>
            <person name="Spatafora J."/>
            <person name="Crous P."/>
            <person name="Grigoriev I."/>
        </authorList>
    </citation>
    <scope>NUCLEOTIDE SEQUENCE</scope>
    <source>
        <strain evidence="1">CBS 175.79</strain>
    </source>
</reference>
<dbReference type="EMBL" id="ML978069">
    <property type="protein sequence ID" value="KAF2016176.1"/>
    <property type="molecule type" value="Genomic_DNA"/>
</dbReference>
<organism evidence="1 2">
    <name type="scientific">Aaosphaeria arxii CBS 175.79</name>
    <dbReference type="NCBI Taxonomy" id="1450172"/>
    <lineage>
        <taxon>Eukaryota</taxon>
        <taxon>Fungi</taxon>
        <taxon>Dikarya</taxon>
        <taxon>Ascomycota</taxon>
        <taxon>Pezizomycotina</taxon>
        <taxon>Dothideomycetes</taxon>
        <taxon>Pleosporomycetidae</taxon>
        <taxon>Pleosporales</taxon>
        <taxon>Pleosporales incertae sedis</taxon>
        <taxon>Aaosphaeria</taxon>
    </lineage>
</organism>
<name>A0A6A5XTB9_9PLEO</name>
<proteinExistence type="predicted"/>
<keyword evidence="2" id="KW-1185">Reference proteome</keyword>
<gene>
    <name evidence="1" type="ORF">BU24DRAFT_195444</name>
</gene>
<sequence length="68" mass="7928">MRICPNPMLRSAYRFETVIQFGAWRISQLLRISPRRKLKLPQPDTYRLYRCGVSRASASELSIVDVIC</sequence>
<dbReference type="AlphaFoldDB" id="A0A6A5XTB9"/>
<evidence type="ECO:0000313" key="1">
    <source>
        <dbReference type="EMBL" id="KAF2016176.1"/>
    </source>
</evidence>
<evidence type="ECO:0000313" key="2">
    <source>
        <dbReference type="Proteomes" id="UP000799778"/>
    </source>
</evidence>
<dbReference type="RefSeq" id="XP_033384515.1">
    <property type="nucleotide sequence ID" value="XM_033521753.1"/>
</dbReference>